<evidence type="ECO:0000259" key="11">
    <source>
        <dbReference type="Pfam" id="PF00905"/>
    </source>
</evidence>
<evidence type="ECO:0000256" key="4">
    <source>
        <dbReference type="ARBA" id="ARBA00022679"/>
    </source>
</evidence>
<keyword evidence="6" id="KW-0511">Multifunctional enzyme</keyword>
<feature type="compositionally biased region" description="Low complexity" evidence="9">
    <location>
        <begin position="16"/>
        <end position="50"/>
    </location>
</feature>
<evidence type="ECO:0000256" key="6">
    <source>
        <dbReference type="ARBA" id="ARBA00023268"/>
    </source>
</evidence>
<proteinExistence type="predicted"/>
<dbReference type="Pfam" id="PF00912">
    <property type="entry name" value="Transgly"/>
    <property type="match status" value="1"/>
</dbReference>
<keyword evidence="1" id="KW-0121">Carboxypeptidase</keyword>
<feature type="region of interest" description="Disordered" evidence="9">
    <location>
        <begin position="1"/>
        <end position="50"/>
    </location>
</feature>
<feature type="region of interest" description="Disordered" evidence="9">
    <location>
        <begin position="101"/>
        <end position="127"/>
    </location>
</feature>
<dbReference type="Gene3D" id="1.10.3810.10">
    <property type="entry name" value="Biosynthetic peptidoglycan transglycosylase-like"/>
    <property type="match status" value="1"/>
</dbReference>
<keyword evidence="2" id="KW-0645">Protease</keyword>
<evidence type="ECO:0000256" key="9">
    <source>
        <dbReference type="SAM" id="MobiDB-lite"/>
    </source>
</evidence>
<dbReference type="Proteomes" id="UP001151002">
    <property type="component" value="Unassembled WGS sequence"/>
</dbReference>
<dbReference type="InterPro" id="IPR023346">
    <property type="entry name" value="Lysozyme-like_dom_sf"/>
</dbReference>
<name>A0ABT4BCW4_9ACTN</name>
<accession>A0ABT4BCW4</accession>
<feature type="transmembrane region" description="Helical" evidence="10">
    <location>
        <begin position="133"/>
        <end position="156"/>
    </location>
</feature>
<evidence type="ECO:0000256" key="8">
    <source>
        <dbReference type="ARBA" id="ARBA00049902"/>
    </source>
</evidence>
<evidence type="ECO:0000256" key="3">
    <source>
        <dbReference type="ARBA" id="ARBA00022676"/>
    </source>
</evidence>
<feature type="compositionally biased region" description="Low complexity" evidence="9">
    <location>
        <begin position="834"/>
        <end position="852"/>
    </location>
</feature>
<comment type="catalytic activity">
    <reaction evidence="7">
        <text>Preferential cleavage: (Ac)2-L-Lys-D-Ala-|-D-Ala. Also transpeptidation of peptidyl-alanyl moieties that are N-acyl substituents of D-alanine.</text>
        <dbReference type="EC" id="3.4.16.4"/>
    </reaction>
</comment>
<evidence type="ECO:0000256" key="1">
    <source>
        <dbReference type="ARBA" id="ARBA00022645"/>
    </source>
</evidence>
<evidence type="ECO:0000259" key="12">
    <source>
        <dbReference type="Pfam" id="PF00912"/>
    </source>
</evidence>
<evidence type="ECO:0000313" key="14">
    <source>
        <dbReference type="Proteomes" id="UP001151002"/>
    </source>
</evidence>
<feature type="domain" description="Glycosyl transferase family 51" evidence="12">
    <location>
        <begin position="180"/>
        <end position="367"/>
    </location>
</feature>
<dbReference type="InterPro" id="IPR012338">
    <property type="entry name" value="Beta-lactam/transpept-like"/>
</dbReference>
<dbReference type="RefSeq" id="WP_267568889.1">
    <property type="nucleotide sequence ID" value="NZ_JAPNTZ010000019.1"/>
</dbReference>
<dbReference type="Pfam" id="PF00905">
    <property type="entry name" value="Transpeptidase"/>
    <property type="match status" value="1"/>
</dbReference>
<dbReference type="InterPro" id="IPR050396">
    <property type="entry name" value="Glycosyltr_51/Transpeptidase"/>
</dbReference>
<dbReference type="InterPro" id="IPR036950">
    <property type="entry name" value="PBP_transglycosylase"/>
</dbReference>
<evidence type="ECO:0000256" key="5">
    <source>
        <dbReference type="ARBA" id="ARBA00022801"/>
    </source>
</evidence>
<feature type="compositionally biased region" description="Pro residues" evidence="9">
    <location>
        <begin position="105"/>
        <end position="114"/>
    </location>
</feature>
<organism evidence="13 14">
    <name type="scientific">Paractinoplanes pyxinae</name>
    <dbReference type="NCBI Taxonomy" id="2997416"/>
    <lineage>
        <taxon>Bacteria</taxon>
        <taxon>Bacillati</taxon>
        <taxon>Actinomycetota</taxon>
        <taxon>Actinomycetes</taxon>
        <taxon>Micromonosporales</taxon>
        <taxon>Micromonosporaceae</taxon>
        <taxon>Paractinoplanes</taxon>
    </lineage>
</organism>
<feature type="region of interest" description="Disordered" evidence="9">
    <location>
        <begin position="794"/>
        <end position="875"/>
    </location>
</feature>
<keyword evidence="5" id="KW-0378">Hydrolase</keyword>
<feature type="domain" description="Penicillin-binding protein transpeptidase" evidence="11">
    <location>
        <begin position="464"/>
        <end position="739"/>
    </location>
</feature>
<dbReference type="PANTHER" id="PTHR32282">
    <property type="entry name" value="BINDING PROTEIN TRANSPEPTIDASE, PUTATIVE-RELATED"/>
    <property type="match status" value="1"/>
</dbReference>
<keyword evidence="10" id="KW-0812">Transmembrane</keyword>
<dbReference type="SUPFAM" id="SSF53955">
    <property type="entry name" value="Lysozyme-like"/>
    <property type="match status" value="1"/>
</dbReference>
<keyword evidence="10" id="KW-1133">Transmembrane helix</keyword>
<evidence type="ECO:0000256" key="7">
    <source>
        <dbReference type="ARBA" id="ARBA00034000"/>
    </source>
</evidence>
<feature type="compositionally biased region" description="Gly residues" evidence="9">
    <location>
        <begin position="866"/>
        <end position="875"/>
    </location>
</feature>
<keyword evidence="3" id="KW-0328">Glycosyltransferase</keyword>
<protein>
    <submittedName>
        <fullName evidence="13">Transglycosylase domain-containing protein</fullName>
    </submittedName>
</protein>
<dbReference type="InterPro" id="IPR001264">
    <property type="entry name" value="Glyco_trans_51"/>
</dbReference>
<dbReference type="InterPro" id="IPR001460">
    <property type="entry name" value="PCN-bd_Tpept"/>
</dbReference>
<dbReference type="PANTHER" id="PTHR32282:SF34">
    <property type="entry name" value="PENICILLIN-BINDING PROTEIN 1A"/>
    <property type="match status" value="1"/>
</dbReference>
<keyword evidence="14" id="KW-1185">Reference proteome</keyword>
<sequence>MNPYGEPQSSSARARVPGAGSASVPPAPAGGRASVGSASVGGRASVGSASVGARASVGSASVGAPPVGAPPVGAPPVGAPLAGAAPVGAARVGASAAVARAAVRPSPPGEPGSVPPRVKDQKKAAKKRRRTNLLTVAAAVLVIVLGAGVVGGAYFFDDVQFTEPKVEDQVSQIFAADNKTVVATIGNSNRSLVPYQSINPIIGEAVMAAEDKNFYDHNGIDMKGIARAAWNNFTGGDQQGASTITQQYARHAAELKEISYNRKLREAVIARKMEDHYSKDEILGRYLNSVYFGRGAYGIEAAVKAYFGSGRSSLTKPGQKGAITASEAAVIASVIKQPEPSKTHQGYDPQNNRKDAEIRWKYTLDNMLSKGWIKQLPTAYPKVQKFDPDACRTSCGANNPTGKIVKYVKQELRAIGISDAEQKKGGLRITTTINPAVQKAAETAAMRTSSKSPLRKLDATYKTALVAVDPKTGHVLAYYGGPNGDGVGWDYAGPNYNVSGDFIGGGRPPGSSFKVYTLLAALSDGYGLDTTWDADAKKVGGDAINNSSRTKFTCDKRRCPLDEATVQSYNFPFYHLAAALGPDKVAEAARKAGVAYISSPTKIGARVELARAKDDALKQYGNEIGYGQYAITALDHANGVATLANNGLYNKAHFVKSVQKRDEKTGKFKAFHTERLRAVQAFDPNVVAAIDHVLEKIPGKNGQNLRSGYDAIGKSGTWEYKDGKTGENGDAWWVGGTPNLAASVWIGREKQVKTQMQLLPIYKPGTKKGMTGGSTPGDTWKVFMDLANKALDAEKTDFPPDVKVGDPSKKGNGLDPLPPPPENNGCILNGTVCPPGVDPNNPGGVDPNNPGGQTPPIINDPNTGFPGNGGGNGNR</sequence>
<evidence type="ECO:0000313" key="13">
    <source>
        <dbReference type="EMBL" id="MCY1144316.1"/>
    </source>
</evidence>
<reference evidence="13" key="1">
    <citation type="submission" date="2022-11" db="EMBL/GenBank/DDBJ databases">
        <authorList>
            <person name="Somphong A."/>
            <person name="Phongsopitanun W."/>
        </authorList>
    </citation>
    <scope>NUCLEOTIDE SEQUENCE</scope>
    <source>
        <strain evidence="13">Pm04-4</strain>
    </source>
</reference>
<dbReference type="SUPFAM" id="SSF56601">
    <property type="entry name" value="beta-lactamase/transpeptidase-like"/>
    <property type="match status" value="1"/>
</dbReference>
<comment type="caution">
    <text evidence="13">The sequence shown here is derived from an EMBL/GenBank/DDBJ whole genome shotgun (WGS) entry which is preliminary data.</text>
</comment>
<dbReference type="EMBL" id="JAPNTZ010000019">
    <property type="protein sequence ID" value="MCY1144316.1"/>
    <property type="molecule type" value="Genomic_DNA"/>
</dbReference>
<comment type="catalytic activity">
    <reaction evidence="8">
        <text>[GlcNAc-(1-&gt;4)-Mur2Ac(oyl-L-Ala-gamma-D-Glu-L-Lys-D-Ala-D-Ala)](n)-di-trans,octa-cis-undecaprenyl diphosphate + beta-D-GlcNAc-(1-&gt;4)-Mur2Ac(oyl-L-Ala-gamma-D-Glu-L-Lys-D-Ala-D-Ala)-di-trans,octa-cis-undecaprenyl diphosphate = [GlcNAc-(1-&gt;4)-Mur2Ac(oyl-L-Ala-gamma-D-Glu-L-Lys-D-Ala-D-Ala)](n+1)-di-trans,octa-cis-undecaprenyl diphosphate + di-trans,octa-cis-undecaprenyl diphosphate + H(+)</text>
        <dbReference type="Rhea" id="RHEA:23708"/>
        <dbReference type="Rhea" id="RHEA-COMP:9602"/>
        <dbReference type="Rhea" id="RHEA-COMP:9603"/>
        <dbReference type="ChEBI" id="CHEBI:15378"/>
        <dbReference type="ChEBI" id="CHEBI:58405"/>
        <dbReference type="ChEBI" id="CHEBI:60033"/>
        <dbReference type="ChEBI" id="CHEBI:78435"/>
        <dbReference type="EC" id="2.4.99.28"/>
    </reaction>
</comment>
<evidence type="ECO:0000256" key="2">
    <source>
        <dbReference type="ARBA" id="ARBA00022670"/>
    </source>
</evidence>
<feature type="compositionally biased region" description="Basic and acidic residues" evidence="9">
    <location>
        <begin position="794"/>
        <end position="809"/>
    </location>
</feature>
<evidence type="ECO:0000256" key="10">
    <source>
        <dbReference type="SAM" id="Phobius"/>
    </source>
</evidence>
<keyword evidence="10" id="KW-0472">Membrane</keyword>
<gene>
    <name evidence="13" type="ORF">OWR29_40515</name>
</gene>
<keyword evidence="4" id="KW-0808">Transferase</keyword>
<dbReference type="Gene3D" id="3.40.710.10">
    <property type="entry name" value="DD-peptidase/beta-lactamase superfamily"/>
    <property type="match status" value="1"/>
</dbReference>